<comment type="caution">
    <text evidence="2">The sequence shown here is derived from an EMBL/GenBank/DDBJ whole genome shotgun (WGS) entry which is preliminary data.</text>
</comment>
<dbReference type="InterPro" id="IPR002156">
    <property type="entry name" value="RNaseH_domain"/>
</dbReference>
<sequence>MGAQYQAFDMVFAQEHGWNCVEIESGSKSLIQVLKGEAGLPVEVDVIIWDVLWSRAKLQFIRRNGNNAAHLMVHWNCGSEKKVTWLDTSPH</sequence>
<dbReference type="GO" id="GO:0004523">
    <property type="term" value="F:RNA-DNA hybrid ribonuclease activity"/>
    <property type="evidence" value="ECO:0007669"/>
    <property type="project" value="InterPro"/>
</dbReference>
<evidence type="ECO:0000259" key="1">
    <source>
        <dbReference type="Pfam" id="PF13456"/>
    </source>
</evidence>
<dbReference type="AlphaFoldDB" id="A0AAV3QKY9"/>
<dbReference type="EMBL" id="BAABME010004980">
    <property type="protein sequence ID" value="GAA0164205.1"/>
    <property type="molecule type" value="Genomic_DNA"/>
</dbReference>
<feature type="domain" description="RNase H type-1" evidence="1">
    <location>
        <begin position="10"/>
        <end position="74"/>
    </location>
</feature>
<proteinExistence type="predicted"/>
<name>A0AAV3QKY9_LITER</name>
<accession>A0AAV3QKY9</accession>
<protein>
    <recommendedName>
        <fullName evidence="1">RNase H type-1 domain-containing protein</fullName>
    </recommendedName>
</protein>
<dbReference type="Pfam" id="PF13456">
    <property type="entry name" value="RVT_3"/>
    <property type="match status" value="1"/>
</dbReference>
<evidence type="ECO:0000313" key="2">
    <source>
        <dbReference type="EMBL" id="GAA0164205.1"/>
    </source>
</evidence>
<reference evidence="2 3" key="1">
    <citation type="submission" date="2024-01" db="EMBL/GenBank/DDBJ databases">
        <title>The complete chloroplast genome sequence of Lithospermum erythrorhizon: insights into the phylogenetic relationship among Boraginaceae species and the maternal lineages of purple gromwells.</title>
        <authorList>
            <person name="Okada T."/>
            <person name="Watanabe K."/>
        </authorList>
    </citation>
    <scope>NUCLEOTIDE SEQUENCE [LARGE SCALE GENOMIC DNA]</scope>
</reference>
<keyword evidence="3" id="KW-1185">Reference proteome</keyword>
<gene>
    <name evidence="2" type="ORF">LIER_19896</name>
</gene>
<dbReference type="GO" id="GO:0003676">
    <property type="term" value="F:nucleic acid binding"/>
    <property type="evidence" value="ECO:0007669"/>
    <property type="project" value="InterPro"/>
</dbReference>
<organism evidence="2 3">
    <name type="scientific">Lithospermum erythrorhizon</name>
    <name type="common">Purple gromwell</name>
    <name type="synonym">Lithospermum officinale var. erythrorhizon</name>
    <dbReference type="NCBI Taxonomy" id="34254"/>
    <lineage>
        <taxon>Eukaryota</taxon>
        <taxon>Viridiplantae</taxon>
        <taxon>Streptophyta</taxon>
        <taxon>Embryophyta</taxon>
        <taxon>Tracheophyta</taxon>
        <taxon>Spermatophyta</taxon>
        <taxon>Magnoliopsida</taxon>
        <taxon>eudicotyledons</taxon>
        <taxon>Gunneridae</taxon>
        <taxon>Pentapetalae</taxon>
        <taxon>asterids</taxon>
        <taxon>lamiids</taxon>
        <taxon>Boraginales</taxon>
        <taxon>Boraginaceae</taxon>
        <taxon>Boraginoideae</taxon>
        <taxon>Lithospermeae</taxon>
        <taxon>Lithospermum</taxon>
    </lineage>
</organism>
<dbReference type="Proteomes" id="UP001454036">
    <property type="component" value="Unassembled WGS sequence"/>
</dbReference>
<evidence type="ECO:0000313" key="3">
    <source>
        <dbReference type="Proteomes" id="UP001454036"/>
    </source>
</evidence>